<protein>
    <submittedName>
        <fullName evidence="1">Uncharacterized protein</fullName>
    </submittedName>
</protein>
<organism evidence="1 2">
    <name type="scientific">Chitinophaga silvisoli</name>
    <dbReference type="NCBI Taxonomy" id="2291814"/>
    <lineage>
        <taxon>Bacteria</taxon>
        <taxon>Pseudomonadati</taxon>
        <taxon>Bacteroidota</taxon>
        <taxon>Chitinophagia</taxon>
        <taxon>Chitinophagales</taxon>
        <taxon>Chitinophagaceae</taxon>
        <taxon>Chitinophaga</taxon>
    </lineage>
</organism>
<keyword evidence="2" id="KW-1185">Reference proteome</keyword>
<sequence length="83" mass="9452">MLFLIQTHLEFPALIAFPGSTGVIVTTGGVNNRLYDNHSPKDSDYKRMGLYSPYDNNYTHKESYNAEKTPGFEYVFHGIKFEG</sequence>
<dbReference type="AlphaFoldDB" id="A0A3E1NNH2"/>
<name>A0A3E1NNH2_9BACT</name>
<evidence type="ECO:0000313" key="1">
    <source>
        <dbReference type="EMBL" id="RFM29374.1"/>
    </source>
</evidence>
<dbReference type="Proteomes" id="UP000261174">
    <property type="component" value="Unassembled WGS sequence"/>
</dbReference>
<dbReference type="EMBL" id="QTJV01000021">
    <property type="protein sequence ID" value="RFM29374.1"/>
    <property type="molecule type" value="Genomic_DNA"/>
</dbReference>
<evidence type="ECO:0000313" key="2">
    <source>
        <dbReference type="Proteomes" id="UP000261174"/>
    </source>
</evidence>
<gene>
    <name evidence="1" type="ORF">DXN04_32990</name>
</gene>
<accession>A0A3E1NNH2</accession>
<proteinExistence type="predicted"/>
<reference evidence="1 2" key="1">
    <citation type="submission" date="2018-08" db="EMBL/GenBank/DDBJ databases">
        <title>Chitinophaga sp. K20C18050901, a novel bacterium isolated from forest soil.</title>
        <authorList>
            <person name="Wang C."/>
        </authorList>
    </citation>
    <scope>NUCLEOTIDE SEQUENCE [LARGE SCALE GENOMIC DNA]</scope>
    <source>
        <strain evidence="1 2">K20C18050901</strain>
    </source>
</reference>
<comment type="caution">
    <text evidence="1">The sequence shown here is derived from an EMBL/GenBank/DDBJ whole genome shotgun (WGS) entry which is preliminary data.</text>
</comment>